<proteinExistence type="predicted"/>
<dbReference type="InterPro" id="IPR013783">
    <property type="entry name" value="Ig-like_fold"/>
</dbReference>
<evidence type="ECO:0008006" key="4">
    <source>
        <dbReference type="Google" id="ProtNLM"/>
    </source>
</evidence>
<feature type="signal peptide" evidence="1">
    <location>
        <begin position="1"/>
        <end position="19"/>
    </location>
</feature>
<reference evidence="3" key="1">
    <citation type="submission" date="2016-10" db="EMBL/GenBank/DDBJ databases">
        <authorList>
            <person name="Varghese N."/>
        </authorList>
    </citation>
    <scope>NUCLEOTIDE SEQUENCE [LARGE SCALE GENOMIC DNA]</scope>
    <source>
        <strain evidence="3">92MFCol6.1</strain>
    </source>
</reference>
<evidence type="ECO:0000256" key="1">
    <source>
        <dbReference type="SAM" id="SignalP"/>
    </source>
</evidence>
<dbReference type="SUPFAM" id="SSF49354">
    <property type="entry name" value="PapD-like"/>
    <property type="match status" value="1"/>
</dbReference>
<dbReference type="AlphaFoldDB" id="A0A1W1H1I4"/>
<accession>A0A1W1H1I4</accession>
<dbReference type="Gene3D" id="2.60.40.10">
    <property type="entry name" value="Immunoglobulins"/>
    <property type="match status" value="1"/>
</dbReference>
<evidence type="ECO:0000313" key="2">
    <source>
        <dbReference type="EMBL" id="SLM25460.1"/>
    </source>
</evidence>
<dbReference type="InterPro" id="IPR008962">
    <property type="entry name" value="PapD-like_sf"/>
</dbReference>
<sequence length="244" mass="26928">MSRVVHVLLLCALAFPSHASAPQINVGVLFDYLQPGSSNLLKRIRNTGAGTAYVRVEVAEIVFDADDKPVEVPVDAPSLVRNAPGAHGVIASPSRLIIAGNGQQATRLVYRGLRDEERYYRLRFVPVAPSAEEFSLSEEQAQQAAELSSAIRVFTGFGTVLFIAPQHPRYDTRIESGQIHNHGNATIVLENLRQCERAKVDACTPGIIVHVRPGRSHVLASDDTHFIRYDLKEGERQRSIDSRR</sequence>
<feature type="chain" id="PRO_5013366015" description="P pilus assembly protein, chaperone PapD" evidence="1">
    <location>
        <begin position="20"/>
        <end position="244"/>
    </location>
</feature>
<name>A0A1W1H1I4_9GAMM</name>
<dbReference type="EMBL" id="FWEU01000004">
    <property type="protein sequence ID" value="SLM25460.1"/>
    <property type="molecule type" value="Genomic_DNA"/>
</dbReference>
<evidence type="ECO:0000313" key="3">
    <source>
        <dbReference type="Proteomes" id="UP000191133"/>
    </source>
</evidence>
<protein>
    <recommendedName>
        <fullName evidence="4">P pilus assembly protein, chaperone PapD</fullName>
    </recommendedName>
</protein>
<dbReference type="RefSeq" id="WP_080150020.1">
    <property type="nucleotide sequence ID" value="NZ_CP079106.1"/>
</dbReference>
<dbReference type="Proteomes" id="UP000191133">
    <property type="component" value="Unassembled WGS sequence"/>
</dbReference>
<keyword evidence="1" id="KW-0732">Signal</keyword>
<gene>
    <name evidence="2" type="ORF">SAMN04488690_3211</name>
</gene>
<organism evidence="2 3">
    <name type="scientific">Stenotrophomonas indicatrix</name>
    <dbReference type="NCBI Taxonomy" id="2045451"/>
    <lineage>
        <taxon>Bacteria</taxon>
        <taxon>Pseudomonadati</taxon>
        <taxon>Pseudomonadota</taxon>
        <taxon>Gammaproteobacteria</taxon>
        <taxon>Lysobacterales</taxon>
        <taxon>Lysobacteraceae</taxon>
        <taxon>Stenotrophomonas</taxon>
    </lineage>
</organism>